<dbReference type="CDD" id="cd02511">
    <property type="entry name" value="Beta4Glucosyltransferase"/>
    <property type="match status" value="1"/>
</dbReference>
<evidence type="ECO:0000313" key="4">
    <source>
        <dbReference type="Proteomes" id="UP000014012"/>
    </source>
</evidence>
<dbReference type="PANTHER" id="PTHR43630">
    <property type="entry name" value="POLY-BETA-1,6-N-ACETYL-D-GLUCOSAMINE SYNTHASE"/>
    <property type="match status" value="1"/>
</dbReference>
<evidence type="ECO:0000259" key="2">
    <source>
        <dbReference type="Pfam" id="PF00535"/>
    </source>
</evidence>
<sequence length="254" mass="28866">MKFSGLVITFNEEKNIQACLASLQQVCDDIVVVDSGSQDRTCELARAAGATVVTSVPFLGDGPQRSHGLPFCQHDWVINLDADERLDGDLVAYLQSTDVSALGVDAIENRRKNYIGQRTTPYAGQYPDYICRIFNRTRTDFSPVFTHTRIMARNTRKIDQHVIHYSYADYQDMFARCVKYGHWQGRTLAERGKRVQGWQPVVHGVWTFIRLYVIKRGFLAGLDGFSIAKAKAVSSYLKYAVAWELQQTEQQTNR</sequence>
<comment type="similarity">
    <text evidence="1">Belongs to the glycosyltransferase 2 family. WaaE/KdtX subfamily.</text>
</comment>
<protein>
    <submittedName>
        <fullName evidence="3">Glycosyltrnasferase</fullName>
    </submittedName>
</protein>
<keyword evidence="4" id="KW-1185">Reference proteome</keyword>
<dbReference type="Proteomes" id="UP000014012">
    <property type="component" value="Unassembled WGS sequence"/>
</dbReference>
<dbReference type="RefSeq" id="WP_010864912.1">
    <property type="nucleotide sequence ID" value="NZ_KB944511.1"/>
</dbReference>
<evidence type="ECO:0000256" key="1">
    <source>
        <dbReference type="ARBA" id="ARBA00038494"/>
    </source>
</evidence>
<dbReference type="HOGENOM" id="CLU_065962_1_0_6"/>
<dbReference type="EMBL" id="AQQO01000371">
    <property type="protein sequence ID" value="EON87203.1"/>
    <property type="molecule type" value="Genomic_DNA"/>
</dbReference>
<organism evidence="3 4">
    <name type="scientific">Plesiomonas shigelloides 302-73</name>
    <dbReference type="NCBI Taxonomy" id="1315976"/>
    <lineage>
        <taxon>Bacteria</taxon>
        <taxon>Pseudomonadati</taxon>
        <taxon>Pseudomonadota</taxon>
        <taxon>Gammaproteobacteria</taxon>
        <taxon>Enterobacterales</taxon>
        <taxon>Enterobacteriaceae</taxon>
        <taxon>Plesiomonas</taxon>
    </lineage>
</organism>
<dbReference type="SUPFAM" id="SSF53448">
    <property type="entry name" value="Nucleotide-diphospho-sugar transferases"/>
    <property type="match status" value="1"/>
</dbReference>
<dbReference type="InterPro" id="IPR029044">
    <property type="entry name" value="Nucleotide-diphossugar_trans"/>
</dbReference>
<evidence type="ECO:0000313" key="3">
    <source>
        <dbReference type="EMBL" id="EON87203.1"/>
    </source>
</evidence>
<dbReference type="AlphaFoldDB" id="R8ALJ9"/>
<dbReference type="Gene3D" id="3.90.550.10">
    <property type="entry name" value="Spore Coat Polysaccharide Biosynthesis Protein SpsA, Chain A"/>
    <property type="match status" value="1"/>
</dbReference>
<name>R8ALJ9_PLESH</name>
<proteinExistence type="inferred from homology"/>
<gene>
    <name evidence="3" type="ORF">PLESHI_16627</name>
</gene>
<dbReference type="OrthoDB" id="9815923at2"/>
<dbReference type="Pfam" id="PF00535">
    <property type="entry name" value="Glycos_transf_2"/>
    <property type="match status" value="1"/>
</dbReference>
<reference evidence="3 4" key="1">
    <citation type="journal article" date="2013" name="Genome Announc.">
        <title>Genome Sequence of Plesiomonas shigelloides Strain 302-73 (Serotype O1).</title>
        <authorList>
            <person name="Pique N."/>
            <person name="Aquilini E."/>
            <person name="Alioto T."/>
            <person name="Minana-Galbis D."/>
            <person name="Tomas J.M."/>
        </authorList>
    </citation>
    <scope>NUCLEOTIDE SEQUENCE [LARGE SCALE GENOMIC DNA]</scope>
    <source>
        <strain evidence="3 4">302-73</strain>
    </source>
</reference>
<comment type="caution">
    <text evidence="3">The sequence shown here is derived from an EMBL/GenBank/DDBJ whole genome shotgun (WGS) entry which is preliminary data.</text>
</comment>
<feature type="domain" description="Glycosyltransferase 2-like" evidence="2">
    <location>
        <begin position="6"/>
        <end position="144"/>
    </location>
</feature>
<accession>R8ALJ9</accession>
<dbReference type="STRING" id="703.SAMEA2665130_02893"/>
<dbReference type="PATRIC" id="fig|1315976.3.peg.3180"/>
<dbReference type="InterPro" id="IPR001173">
    <property type="entry name" value="Glyco_trans_2-like"/>
</dbReference>
<dbReference type="PANTHER" id="PTHR43630:SF2">
    <property type="entry name" value="GLYCOSYLTRANSFERASE"/>
    <property type="match status" value="1"/>
</dbReference>